<proteinExistence type="predicted"/>
<dbReference type="AlphaFoldDB" id="A0AAV6T5V8"/>
<keyword evidence="2" id="KW-1185">Reference proteome</keyword>
<reference evidence="1 2" key="1">
    <citation type="journal article" date="2021" name="Sci. Rep.">
        <title>Chromosome anchoring in Senegalese sole (Solea senegalensis) reveals sex-associated markers and genome rearrangements in flatfish.</title>
        <authorList>
            <person name="Guerrero-Cozar I."/>
            <person name="Gomez-Garrido J."/>
            <person name="Berbel C."/>
            <person name="Martinez-Blanch J.F."/>
            <person name="Alioto T."/>
            <person name="Claros M.G."/>
            <person name="Gagnaire P.A."/>
            <person name="Manchado M."/>
        </authorList>
    </citation>
    <scope>NUCLEOTIDE SEQUENCE [LARGE SCALE GENOMIC DNA]</scope>
    <source>
        <strain evidence="1">Sse05_10M</strain>
    </source>
</reference>
<protein>
    <submittedName>
        <fullName evidence="1">Uncharacterized protein</fullName>
    </submittedName>
</protein>
<organism evidence="1 2">
    <name type="scientific">Solea senegalensis</name>
    <name type="common">Senegalese sole</name>
    <dbReference type="NCBI Taxonomy" id="28829"/>
    <lineage>
        <taxon>Eukaryota</taxon>
        <taxon>Metazoa</taxon>
        <taxon>Chordata</taxon>
        <taxon>Craniata</taxon>
        <taxon>Vertebrata</taxon>
        <taxon>Euteleostomi</taxon>
        <taxon>Actinopterygii</taxon>
        <taxon>Neopterygii</taxon>
        <taxon>Teleostei</taxon>
        <taxon>Neoteleostei</taxon>
        <taxon>Acanthomorphata</taxon>
        <taxon>Carangaria</taxon>
        <taxon>Pleuronectiformes</taxon>
        <taxon>Pleuronectoidei</taxon>
        <taxon>Soleidae</taxon>
        <taxon>Solea</taxon>
    </lineage>
</organism>
<sequence length="81" mass="9152">MADRYLLCSGVLFILLNPRMMLILERTPKSKDIGDLSSCVLNASRLRAVSCLQPVALINPCDNEDKPQILLLRWLADRRAL</sequence>
<dbReference type="Proteomes" id="UP000693946">
    <property type="component" value="Linkage Group LG1"/>
</dbReference>
<dbReference type="EMBL" id="JAGKHQ010000001">
    <property type="protein sequence ID" value="KAG7524637.1"/>
    <property type="molecule type" value="Genomic_DNA"/>
</dbReference>
<evidence type="ECO:0000313" key="1">
    <source>
        <dbReference type="EMBL" id="KAG7524637.1"/>
    </source>
</evidence>
<gene>
    <name evidence="1" type="ORF">JOB18_015017</name>
</gene>
<accession>A0AAV6T5V8</accession>
<name>A0AAV6T5V8_SOLSE</name>
<comment type="caution">
    <text evidence="1">The sequence shown here is derived from an EMBL/GenBank/DDBJ whole genome shotgun (WGS) entry which is preliminary data.</text>
</comment>
<evidence type="ECO:0000313" key="2">
    <source>
        <dbReference type="Proteomes" id="UP000693946"/>
    </source>
</evidence>